<dbReference type="SMART" id="SM00382">
    <property type="entry name" value="AAA"/>
    <property type="match status" value="1"/>
</dbReference>
<dbReference type="EMBL" id="LMYI01000019">
    <property type="protein sequence ID" value="POS61201.1"/>
    <property type="molecule type" value="Genomic_DNA"/>
</dbReference>
<dbReference type="InterPro" id="IPR015854">
    <property type="entry name" value="ABC_transpr_LolD-like"/>
</dbReference>
<evidence type="ECO:0000259" key="4">
    <source>
        <dbReference type="PROSITE" id="PS50893"/>
    </source>
</evidence>
<evidence type="ECO:0000256" key="3">
    <source>
        <dbReference type="ARBA" id="ARBA00022840"/>
    </source>
</evidence>
<evidence type="ECO:0000256" key="2">
    <source>
        <dbReference type="ARBA" id="ARBA00022741"/>
    </source>
</evidence>
<keyword evidence="3" id="KW-0067">ATP-binding</keyword>
<dbReference type="InterPro" id="IPR003439">
    <property type="entry name" value="ABC_transporter-like_ATP-bd"/>
</dbReference>
<dbReference type="Proteomes" id="UP000237218">
    <property type="component" value="Unassembled WGS sequence"/>
</dbReference>
<feature type="domain" description="ABC transporter" evidence="4">
    <location>
        <begin position="20"/>
        <end position="254"/>
    </location>
</feature>
<reference evidence="5 6" key="1">
    <citation type="submission" date="2018-02" db="EMBL/GenBank/DDBJ databases">
        <title>Draft genome sequences of four Parasaccharibacter apium strains isolated from honey bees.</title>
        <authorList>
            <person name="Corby-Harris V.L."/>
            <person name="Anderson K.E."/>
        </authorList>
    </citation>
    <scope>NUCLEOTIDE SEQUENCE [LARGE SCALE GENOMIC DNA]</scope>
    <source>
        <strain evidence="5 6">B8</strain>
    </source>
</reference>
<sequence length="254" mass="27165">MNTAPTMVQSGSCPADPPLLHAEALTWQAPGGDFTLEIPSLTLHKRTCLGVIGPSGCGKSTLLGLLSLALLPTKVRCLSLLERQLAPYLSPGSHTTNRKRERLFTTLRAEHVGFIPQTGGLLPFLTARENIALALNVLETPSSGQGAGHIDMLAERLGIISCLEKLPSQLSVGQRQRVAIARALIHTPPILLADEPTAPLHPSQAAIVLDLLRNYAETQNAGVIVVSHDIDALQKAEFSLVQAQMKGNKTIIHN</sequence>
<name>A0ABX4ZK68_9PROT</name>
<dbReference type="PANTHER" id="PTHR24220">
    <property type="entry name" value="IMPORT ATP-BINDING PROTEIN"/>
    <property type="match status" value="1"/>
</dbReference>
<organism evidence="5 6">
    <name type="scientific">Parasaccharibacter apium</name>
    <dbReference type="NCBI Taxonomy" id="1510841"/>
    <lineage>
        <taxon>Bacteria</taxon>
        <taxon>Pseudomonadati</taxon>
        <taxon>Pseudomonadota</taxon>
        <taxon>Alphaproteobacteria</taxon>
        <taxon>Acetobacterales</taxon>
        <taxon>Acetobacteraceae</taxon>
        <taxon>Parasaccharibacter</taxon>
    </lineage>
</organism>
<evidence type="ECO:0000313" key="6">
    <source>
        <dbReference type="Proteomes" id="UP000237218"/>
    </source>
</evidence>
<dbReference type="InterPro" id="IPR003593">
    <property type="entry name" value="AAA+_ATPase"/>
</dbReference>
<dbReference type="PROSITE" id="PS50893">
    <property type="entry name" value="ABC_TRANSPORTER_2"/>
    <property type="match status" value="1"/>
</dbReference>
<proteinExistence type="inferred from homology"/>
<keyword evidence="6" id="KW-1185">Reference proteome</keyword>
<evidence type="ECO:0000313" key="5">
    <source>
        <dbReference type="EMBL" id="POS61201.1"/>
    </source>
</evidence>
<dbReference type="Pfam" id="PF00005">
    <property type="entry name" value="ABC_tran"/>
    <property type="match status" value="1"/>
</dbReference>
<accession>A0ABX4ZK68</accession>
<dbReference type="SUPFAM" id="SSF52540">
    <property type="entry name" value="P-loop containing nucleoside triphosphate hydrolases"/>
    <property type="match status" value="1"/>
</dbReference>
<dbReference type="InterPro" id="IPR017871">
    <property type="entry name" value="ABC_transporter-like_CS"/>
</dbReference>
<keyword evidence="2" id="KW-0547">Nucleotide-binding</keyword>
<comment type="caution">
    <text evidence="5">The sequence shown here is derived from an EMBL/GenBank/DDBJ whole genome shotgun (WGS) entry which is preliminary data.</text>
</comment>
<protein>
    <recommendedName>
        <fullName evidence="4">ABC transporter domain-containing protein</fullName>
    </recommendedName>
</protein>
<comment type="similarity">
    <text evidence="1">Belongs to the ABC transporter superfamily.</text>
</comment>
<dbReference type="InterPro" id="IPR027417">
    <property type="entry name" value="P-loop_NTPase"/>
</dbReference>
<gene>
    <name evidence="5" type="ORF">ASQ42_08890</name>
</gene>
<dbReference type="PROSITE" id="PS00211">
    <property type="entry name" value="ABC_TRANSPORTER_1"/>
    <property type="match status" value="1"/>
</dbReference>
<evidence type="ECO:0000256" key="1">
    <source>
        <dbReference type="ARBA" id="ARBA00005417"/>
    </source>
</evidence>
<dbReference type="PANTHER" id="PTHR24220:SF689">
    <property type="entry name" value="LIPOPROTEIN-RELEASING SYSTEM ATP-BINDING PROTEIN LOLD"/>
    <property type="match status" value="1"/>
</dbReference>
<dbReference type="Gene3D" id="3.40.50.300">
    <property type="entry name" value="P-loop containing nucleotide triphosphate hydrolases"/>
    <property type="match status" value="1"/>
</dbReference>